<evidence type="ECO:0000313" key="11">
    <source>
        <dbReference type="RefSeq" id="XP_022982362.1"/>
    </source>
</evidence>
<evidence type="ECO:0000256" key="8">
    <source>
        <dbReference type="PROSITE-ProRule" id="PRU00175"/>
    </source>
</evidence>
<dbReference type="PANTHER" id="PTHR15710:SF108">
    <property type="entry name" value="OS03G0286100 PROTEIN"/>
    <property type="match status" value="1"/>
</dbReference>
<gene>
    <name evidence="11" type="primary">LOC111481213</name>
</gene>
<dbReference type="SUPFAM" id="SSF57850">
    <property type="entry name" value="RING/U-box"/>
    <property type="match status" value="1"/>
</dbReference>
<dbReference type="InterPro" id="IPR001841">
    <property type="entry name" value="Znf_RING"/>
</dbReference>
<dbReference type="InterPro" id="IPR013083">
    <property type="entry name" value="Znf_RING/FYVE/PHD"/>
</dbReference>
<evidence type="ECO:0000256" key="5">
    <source>
        <dbReference type="ARBA" id="ARBA00022771"/>
    </source>
</evidence>
<name>A0A6J1IWF5_CUCMA</name>
<evidence type="ECO:0000256" key="1">
    <source>
        <dbReference type="ARBA" id="ARBA00000900"/>
    </source>
</evidence>
<evidence type="ECO:0000256" key="2">
    <source>
        <dbReference type="ARBA" id="ARBA00012483"/>
    </source>
</evidence>
<keyword evidence="10" id="KW-1185">Reference proteome</keyword>
<dbReference type="Pfam" id="PF13639">
    <property type="entry name" value="zf-RING_2"/>
    <property type="match status" value="1"/>
</dbReference>
<evidence type="ECO:0000256" key="4">
    <source>
        <dbReference type="ARBA" id="ARBA00022723"/>
    </source>
</evidence>
<accession>A0A6J1IWF5</accession>
<dbReference type="KEGG" id="cmax:111481213"/>
<evidence type="ECO:0000259" key="9">
    <source>
        <dbReference type="PROSITE" id="PS50089"/>
    </source>
</evidence>
<dbReference type="Proteomes" id="UP000504608">
    <property type="component" value="Unplaced"/>
</dbReference>
<dbReference type="GO" id="GO:0008270">
    <property type="term" value="F:zinc ion binding"/>
    <property type="evidence" value="ECO:0007669"/>
    <property type="project" value="UniProtKB-KW"/>
</dbReference>
<keyword evidence="5 8" id="KW-0863">Zinc-finger</keyword>
<dbReference type="GeneID" id="111481213"/>
<dbReference type="SMART" id="SM00184">
    <property type="entry name" value="RING"/>
    <property type="match status" value="1"/>
</dbReference>
<sequence length="258" mass="29940">MSQNFRPRIAFNAGIPRTRTVHYYWCRICRRIIRISLGNPLEISITCPFCSRNLRHELDVVRARFHGDPSNFLQDSGNHMTNTNSRRMIPRWTFETDDAHSLDSWITLQFSRPSENSNPPANSDTEAIRRVKITESHLQKDSSCAICKEEFEIGGEVKELPCRHFYHSDCIVPWLRIHNTCPVCRYTLQNAIDGESFEESVEEGDGRENGWWNVVRSWWPFRVIGDLARRLGFADNGDNLLALETKYCSRFMDVLLAG</sequence>
<dbReference type="Gene3D" id="3.30.40.10">
    <property type="entry name" value="Zinc/RING finger domain, C3HC4 (zinc finger)"/>
    <property type="match status" value="1"/>
</dbReference>
<keyword evidence="7" id="KW-0862">Zinc</keyword>
<reference evidence="11" key="1">
    <citation type="submission" date="2025-08" db="UniProtKB">
        <authorList>
            <consortium name="RefSeq"/>
        </authorList>
    </citation>
    <scope>IDENTIFICATION</scope>
    <source>
        <tissue evidence="11">Young leaves</tissue>
    </source>
</reference>
<evidence type="ECO:0000256" key="7">
    <source>
        <dbReference type="ARBA" id="ARBA00022833"/>
    </source>
</evidence>
<keyword evidence="6" id="KW-0833">Ubl conjugation pathway</keyword>
<dbReference type="EC" id="2.3.2.27" evidence="2"/>
<proteinExistence type="predicted"/>
<keyword evidence="3" id="KW-0808">Transferase</keyword>
<dbReference type="GO" id="GO:0061630">
    <property type="term" value="F:ubiquitin protein ligase activity"/>
    <property type="evidence" value="ECO:0007669"/>
    <property type="project" value="UniProtKB-EC"/>
</dbReference>
<dbReference type="GO" id="GO:0016567">
    <property type="term" value="P:protein ubiquitination"/>
    <property type="evidence" value="ECO:0007669"/>
    <property type="project" value="TreeGrafter"/>
</dbReference>
<protein>
    <recommendedName>
        <fullName evidence="2">RING-type E3 ubiquitin transferase</fullName>
        <ecNumber evidence="2">2.3.2.27</ecNumber>
    </recommendedName>
</protein>
<dbReference type="CDD" id="cd16667">
    <property type="entry name" value="RING-H2_RNF126-like"/>
    <property type="match status" value="1"/>
</dbReference>
<dbReference type="FunFam" id="3.30.40.10:FF:000022">
    <property type="entry name" value="E3 ubiquitin-protein ligase RING1-like"/>
    <property type="match status" value="1"/>
</dbReference>
<dbReference type="GO" id="GO:0005737">
    <property type="term" value="C:cytoplasm"/>
    <property type="evidence" value="ECO:0007669"/>
    <property type="project" value="TreeGrafter"/>
</dbReference>
<feature type="domain" description="RING-type" evidence="9">
    <location>
        <begin position="144"/>
        <end position="185"/>
    </location>
</feature>
<keyword evidence="4" id="KW-0479">Metal-binding</keyword>
<dbReference type="PANTHER" id="PTHR15710">
    <property type="entry name" value="E3 UBIQUITIN-PROTEIN LIGASE PRAJA"/>
    <property type="match status" value="1"/>
</dbReference>
<evidence type="ECO:0000256" key="3">
    <source>
        <dbReference type="ARBA" id="ARBA00022679"/>
    </source>
</evidence>
<dbReference type="AlphaFoldDB" id="A0A6J1IWF5"/>
<evidence type="ECO:0000256" key="6">
    <source>
        <dbReference type="ARBA" id="ARBA00022786"/>
    </source>
</evidence>
<evidence type="ECO:0000313" key="10">
    <source>
        <dbReference type="Proteomes" id="UP000504608"/>
    </source>
</evidence>
<dbReference type="RefSeq" id="XP_022982362.1">
    <property type="nucleotide sequence ID" value="XM_023126594.1"/>
</dbReference>
<dbReference type="OrthoDB" id="21204at2759"/>
<dbReference type="PROSITE" id="PS50089">
    <property type="entry name" value="ZF_RING_2"/>
    <property type="match status" value="1"/>
</dbReference>
<comment type="catalytic activity">
    <reaction evidence="1">
        <text>S-ubiquitinyl-[E2 ubiquitin-conjugating enzyme]-L-cysteine + [acceptor protein]-L-lysine = [E2 ubiquitin-conjugating enzyme]-L-cysteine + N(6)-ubiquitinyl-[acceptor protein]-L-lysine.</text>
        <dbReference type="EC" id="2.3.2.27"/>
    </reaction>
</comment>
<organism evidence="10 11">
    <name type="scientific">Cucurbita maxima</name>
    <name type="common">Pumpkin</name>
    <name type="synonym">Winter squash</name>
    <dbReference type="NCBI Taxonomy" id="3661"/>
    <lineage>
        <taxon>Eukaryota</taxon>
        <taxon>Viridiplantae</taxon>
        <taxon>Streptophyta</taxon>
        <taxon>Embryophyta</taxon>
        <taxon>Tracheophyta</taxon>
        <taxon>Spermatophyta</taxon>
        <taxon>Magnoliopsida</taxon>
        <taxon>eudicotyledons</taxon>
        <taxon>Gunneridae</taxon>
        <taxon>Pentapetalae</taxon>
        <taxon>rosids</taxon>
        <taxon>fabids</taxon>
        <taxon>Cucurbitales</taxon>
        <taxon>Cucurbitaceae</taxon>
        <taxon>Cucurbiteae</taxon>
        <taxon>Cucurbita</taxon>
    </lineage>
</organism>